<dbReference type="Gene3D" id="1.20.1260.10">
    <property type="match status" value="1"/>
</dbReference>
<proteinExistence type="predicted"/>
<evidence type="ECO:0000313" key="1">
    <source>
        <dbReference type="EMBL" id="HHO58517.1"/>
    </source>
</evidence>
<gene>
    <name evidence="1" type="ORF">ENJ85_05015</name>
</gene>
<protein>
    <submittedName>
        <fullName evidence="1">Uncharacterized protein</fullName>
    </submittedName>
</protein>
<dbReference type="InterPro" id="IPR009078">
    <property type="entry name" value="Ferritin-like_SF"/>
</dbReference>
<name>A0A7C5WTL8_9DEIN</name>
<dbReference type="SUPFAM" id="SSF47240">
    <property type="entry name" value="Ferritin-like"/>
    <property type="match status" value="1"/>
</dbReference>
<organism evidence="1">
    <name type="scientific">Oceanithermus profundus</name>
    <dbReference type="NCBI Taxonomy" id="187137"/>
    <lineage>
        <taxon>Bacteria</taxon>
        <taxon>Thermotogati</taxon>
        <taxon>Deinococcota</taxon>
        <taxon>Deinococci</taxon>
        <taxon>Thermales</taxon>
        <taxon>Thermaceae</taxon>
        <taxon>Oceanithermus</taxon>
    </lineage>
</organism>
<dbReference type="EMBL" id="DRNZ01000309">
    <property type="protein sequence ID" value="HHO58517.1"/>
    <property type="molecule type" value="Genomic_DNA"/>
</dbReference>
<dbReference type="AlphaFoldDB" id="A0A7C5WTL8"/>
<reference evidence="1" key="1">
    <citation type="journal article" date="2020" name="mSystems">
        <title>Genome- and Community-Level Interaction Insights into Carbon Utilization and Element Cycling Functions of Hydrothermarchaeota in Hydrothermal Sediment.</title>
        <authorList>
            <person name="Zhou Z."/>
            <person name="Liu Y."/>
            <person name="Xu W."/>
            <person name="Pan J."/>
            <person name="Luo Z.H."/>
            <person name="Li M."/>
        </authorList>
    </citation>
    <scope>NUCLEOTIDE SEQUENCE [LARGE SCALE GENOMIC DNA]</scope>
    <source>
        <strain evidence="1">HyVt-523</strain>
    </source>
</reference>
<dbReference type="InterPro" id="IPR012347">
    <property type="entry name" value="Ferritin-like"/>
</dbReference>
<dbReference type="Proteomes" id="UP000886105">
    <property type="component" value="Unassembled WGS sequence"/>
</dbReference>
<sequence length="139" mass="15634">MTPLEHFLAALIGLRDLYQLCHWNAPGASRYQEHLLFMRLYETASDDVDRVAERCVGLLRTRLTPRILGSLRDVWSRSTAAWPPTAGDAREATVAVTNLARDTLRQMREASKLTPGVEDLLQSTASHLEEAQYLLTEIA</sequence>
<accession>A0A7C5WTL8</accession>
<comment type="caution">
    <text evidence="1">The sequence shown here is derived from an EMBL/GenBank/DDBJ whole genome shotgun (WGS) entry which is preliminary data.</text>
</comment>